<dbReference type="EMBL" id="KQ971326">
    <property type="protein sequence ID" value="EFA00869.1"/>
    <property type="molecule type" value="Genomic_DNA"/>
</dbReference>
<name>D6WEM2_TRICA</name>
<accession>D6WEM2</accession>
<dbReference type="HOGENOM" id="CLU_1629212_0_0_1"/>
<organism evidence="1 2">
    <name type="scientific">Tribolium castaneum</name>
    <name type="common">Red flour beetle</name>
    <dbReference type="NCBI Taxonomy" id="7070"/>
    <lineage>
        <taxon>Eukaryota</taxon>
        <taxon>Metazoa</taxon>
        <taxon>Ecdysozoa</taxon>
        <taxon>Arthropoda</taxon>
        <taxon>Hexapoda</taxon>
        <taxon>Insecta</taxon>
        <taxon>Pterygota</taxon>
        <taxon>Neoptera</taxon>
        <taxon>Endopterygota</taxon>
        <taxon>Coleoptera</taxon>
        <taxon>Polyphaga</taxon>
        <taxon>Cucujiformia</taxon>
        <taxon>Tenebrionidae</taxon>
        <taxon>Tenebrionidae incertae sedis</taxon>
        <taxon>Tribolium</taxon>
    </lineage>
</organism>
<reference evidence="1 2" key="1">
    <citation type="journal article" date="2008" name="Nature">
        <title>The genome of the model beetle and pest Tribolium castaneum.</title>
        <authorList>
            <consortium name="Tribolium Genome Sequencing Consortium"/>
            <person name="Richards S."/>
            <person name="Gibbs R.A."/>
            <person name="Weinstock G.M."/>
            <person name="Brown S.J."/>
            <person name="Denell R."/>
            <person name="Beeman R.W."/>
            <person name="Gibbs R."/>
            <person name="Beeman R.W."/>
            <person name="Brown S.J."/>
            <person name="Bucher G."/>
            <person name="Friedrich M."/>
            <person name="Grimmelikhuijzen C.J."/>
            <person name="Klingler M."/>
            <person name="Lorenzen M."/>
            <person name="Richards S."/>
            <person name="Roth S."/>
            <person name="Schroder R."/>
            <person name="Tautz D."/>
            <person name="Zdobnov E.M."/>
            <person name="Muzny D."/>
            <person name="Gibbs R.A."/>
            <person name="Weinstock G.M."/>
            <person name="Attaway T."/>
            <person name="Bell S."/>
            <person name="Buhay C.J."/>
            <person name="Chandrabose M.N."/>
            <person name="Chavez D."/>
            <person name="Clerk-Blankenburg K.P."/>
            <person name="Cree A."/>
            <person name="Dao M."/>
            <person name="Davis C."/>
            <person name="Chacko J."/>
            <person name="Dinh H."/>
            <person name="Dugan-Rocha S."/>
            <person name="Fowler G."/>
            <person name="Garner T.T."/>
            <person name="Garnes J."/>
            <person name="Gnirke A."/>
            <person name="Hawes A."/>
            <person name="Hernandez J."/>
            <person name="Hines S."/>
            <person name="Holder M."/>
            <person name="Hume J."/>
            <person name="Jhangiani S.N."/>
            <person name="Joshi V."/>
            <person name="Khan Z.M."/>
            <person name="Jackson L."/>
            <person name="Kovar C."/>
            <person name="Kowis A."/>
            <person name="Lee S."/>
            <person name="Lewis L.R."/>
            <person name="Margolis J."/>
            <person name="Morgan M."/>
            <person name="Nazareth L.V."/>
            <person name="Nguyen N."/>
            <person name="Okwuonu G."/>
            <person name="Parker D."/>
            <person name="Richards S."/>
            <person name="Ruiz S.J."/>
            <person name="Santibanez J."/>
            <person name="Savard J."/>
            <person name="Scherer S.E."/>
            <person name="Schneider B."/>
            <person name="Sodergren E."/>
            <person name="Tautz D."/>
            <person name="Vattahil S."/>
            <person name="Villasana D."/>
            <person name="White C.S."/>
            <person name="Wright R."/>
            <person name="Park Y."/>
            <person name="Beeman R.W."/>
            <person name="Lord J."/>
            <person name="Oppert B."/>
            <person name="Lorenzen M."/>
            <person name="Brown S."/>
            <person name="Wang L."/>
            <person name="Savard J."/>
            <person name="Tautz D."/>
            <person name="Richards S."/>
            <person name="Weinstock G."/>
            <person name="Gibbs R.A."/>
            <person name="Liu Y."/>
            <person name="Worley K."/>
            <person name="Weinstock G."/>
            <person name="Elsik C.G."/>
            <person name="Reese J.T."/>
            <person name="Elhaik E."/>
            <person name="Landan G."/>
            <person name="Graur D."/>
            <person name="Arensburger P."/>
            <person name="Atkinson P."/>
            <person name="Beeman R.W."/>
            <person name="Beidler J."/>
            <person name="Brown S.J."/>
            <person name="Demuth J.P."/>
            <person name="Drury D.W."/>
            <person name="Du Y.Z."/>
            <person name="Fujiwara H."/>
            <person name="Lorenzen M."/>
            <person name="Maselli V."/>
            <person name="Osanai M."/>
            <person name="Park Y."/>
            <person name="Robertson H.M."/>
            <person name="Tu Z."/>
            <person name="Wang J.J."/>
            <person name="Wang S."/>
            <person name="Richards S."/>
            <person name="Song H."/>
            <person name="Zhang L."/>
            <person name="Sodergren E."/>
            <person name="Werner D."/>
            <person name="Stanke M."/>
            <person name="Morgenstern B."/>
            <person name="Solovyev V."/>
            <person name="Kosarev P."/>
            <person name="Brown G."/>
            <person name="Chen H.C."/>
            <person name="Ermolaeva O."/>
            <person name="Hlavina W."/>
            <person name="Kapustin Y."/>
            <person name="Kiryutin B."/>
            <person name="Kitts P."/>
            <person name="Maglott D."/>
            <person name="Pruitt K."/>
            <person name="Sapojnikov V."/>
            <person name="Souvorov A."/>
            <person name="Mackey A.J."/>
            <person name="Waterhouse R.M."/>
            <person name="Wyder S."/>
            <person name="Zdobnov E.M."/>
            <person name="Zdobnov E.M."/>
            <person name="Wyder S."/>
            <person name="Kriventseva E.V."/>
            <person name="Kadowaki T."/>
            <person name="Bork P."/>
            <person name="Aranda M."/>
            <person name="Bao R."/>
            <person name="Beermann A."/>
            <person name="Berns N."/>
            <person name="Bolognesi R."/>
            <person name="Bonneton F."/>
            <person name="Bopp D."/>
            <person name="Brown S.J."/>
            <person name="Bucher G."/>
            <person name="Butts T."/>
            <person name="Chaumot A."/>
            <person name="Denell R.E."/>
            <person name="Ferrier D.E."/>
            <person name="Friedrich M."/>
            <person name="Gordon C.M."/>
            <person name="Jindra M."/>
            <person name="Klingler M."/>
            <person name="Lan Q."/>
            <person name="Lattorff H.M."/>
            <person name="Laudet V."/>
            <person name="von Levetsow C."/>
            <person name="Liu Z."/>
            <person name="Lutz R."/>
            <person name="Lynch J.A."/>
            <person name="da Fonseca R.N."/>
            <person name="Posnien N."/>
            <person name="Reuter R."/>
            <person name="Roth S."/>
            <person name="Savard J."/>
            <person name="Schinko J.B."/>
            <person name="Schmitt C."/>
            <person name="Schoppmeier M."/>
            <person name="Schroder R."/>
            <person name="Shippy T.D."/>
            <person name="Simonnet F."/>
            <person name="Marques-Souza H."/>
            <person name="Tautz D."/>
            <person name="Tomoyasu Y."/>
            <person name="Trauner J."/>
            <person name="Van der Zee M."/>
            <person name="Vervoort M."/>
            <person name="Wittkopp N."/>
            <person name="Wimmer E.A."/>
            <person name="Yang X."/>
            <person name="Jones A.K."/>
            <person name="Sattelle D.B."/>
            <person name="Ebert P.R."/>
            <person name="Nelson D."/>
            <person name="Scott J.G."/>
            <person name="Beeman R.W."/>
            <person name="Muthukrishnan S."/>
            <person name="Kramer K.J."/>
            <person name="Arakane Y."/>
            <person name="Beeman R.W."/>
            <person name="Zhu Q."/>
            <person name="Hogenkamp D."/>
            <person name="Dixit R."/>
            <person name="Oppert B."/>
            <person name="Jiang H."/>
            <person name="Zou Z."/>
            <person name="Marshall J."/>
            <person name="Elpidina E."/>
            <person name="Vinokurov K."/>
            <person name="Oppert C."/>
            <person name="Zou Z."/>
            <person name="Evans J."/>
            <person name="Lu Z."/>
            <person name="Zhao P."/>
            <person name="Sumathipala N."/>
            <person name="Altincicek B."/>
            <person name="Vilcinskas A."/>
            <person name="Williams M."/>
            <person name="Hultmark D."/>
            <person name="Hetru C."/>
            <person name="Jiang H."/>
            <person name="Grimmelikhuijzen C.J."/>
            <person name="Hauser F."/>
            <person name="Cazzamali G."/>
            <person name="Williamson M."/>
            <person name="Park Y."/>
            <person name="Li B."/>
            <person name="Tanaka Y."/>
            <person name="Predel R."/>
            <person name="Neupert S."/>
            <person name="Schachtner J."/>
            <person name="Verleyen P."/>
            <person name="Raible F."/>
            <person name="Bork P."/>
            <person name="Friedrich M."/>
            <person name="Walden K.K."/>
            <person name="Robertson H.M."/>
            <person name="Angeli S."/>
            <person name="Foret S."/>
            <person name="Bucher G."/>
            <person name="Schuetz S."/>
            <person name="Maleszka R."/>
            <person name="Wimmer E.A."/>
            <person name="Beeman R.W."/>
            <person name="Lorenzen M."/>
            <person name="Tomoyasu Y."/>
            <person name="Miller S.C."/>
            <person name="Grossmann D."/>
            <person name="Bucher G."/>
        </authorList>
    </citation>
    <scope>NUCLEOTIDE SEQUENCE [LARGE SCALE GENOMIC DNA]</scope>
    <source>
        <strain evidence="1 2">Georgia GA2</strain>
    </source>
</reference>
<protein>
    <submittedName>
        <fullName evidence="1">Uncharacterized protein</fullName>
    </submittedName>
</protein>
<dbReference type="AlphaFoldDB" id="D6WEM2"/>
<gene>
    <name evidence="1" type="primary">GLEAN_03772</name>
    <name evidence="1" type="ORF">TcasGA2_TC003772</name>
</gene>
<evidence type="ECO:0000313" key="1">
    <source>
        <dbReference type="EMBL" id="EFA00869.1"/>
    </source>
</evidence>
<dbReference type="InParanoid" id="D6WEM2"/>
<reference evidence="1 2" key="2">
    <citation type="journal article" date="2010" name="Nucleic Acids Res.">
        <title>BeetleBase in 2010: revisions to provide comprehensive genomic information for Tribolium castaneum.</title>
        <authorList>
            <person name="Kim H.S."/>
            <person name="Murphy T."/>
            <person name="Xia J."/>
            <person name="Caragea D."/>
            <person name="Park Y."/>
            <person name="Beeman R.W."/>
            <person name="Lorenzen M.D."/>
            <person name="Butcher S."/>
            <person name="Manak J.R."/>
            <person name="Brown S.J."/>
        </authorList>
    </citation>
    <scope>GENOME REANNOTATION</scope>
    <source>
        <strain evidence="1 2">Georgia GA2</strain>
    </source>
</reference>
<dbReference type="Proteomes" id="UP000007266">
    <property type="component" value="Linkage group 3"/>
</dbReference>
<keyword evidence="2" id="KW-1185">Reference proteome</keyword>
<sequence>MESTCLEDYHYNRKHHVERRTRAPPAAGRPPPDPDTALYSYSISPRLLAYFQPFGAIFGASGKVRNLANCRLASLRFASELVLVLSMEKRDAVSFAAYFTLVATLWRMKFDFCLESRQEMEQEVVEMIGLEQFATGSLRNFGGRAFEVTENSSKLIVKLWSTR</sequence>
<evidence type="ECO:0000313" key="2">
    <source>
        <dbReference type="Proteomes" id="UP000007266"/>
    </source>
</evidence>
<proteinExistence type="predicted"/>